<dbReference type="InterPro" id="IPR036390">
    <property type="entry name" value="WH_DNA-bd_sf"/>
</dbReference>
<dbReference type="EMBL" id="BJYE01000011">
    <property type="protein sequence ID" value="GEN56666.1"/>
    <property type="molecule type" value="Genomic_DNA"/>
</dbReference>
<dbReference type="STRING" id="442899.SAMN05720591_11021"/>
<dbReference type="SUPFAM" id="SSF46785">
    <property type="entry name" value="Winged helix' DNA-binding domain"/>
    <property type="match status" value="1"/>
</dbReference>
<dbReference type="InterPro" id="IPR036388">
    <property type="entry name" value="WH-like_DNA-bd_sf"/>
</dbReference>
<dbReference type="RefSeq" id="WP_089801179.1">
    <property type="nucleotide sequence ID" value="NZ_BJYE01000011.1"/>
</dbReference>
<feature type="region of interest" description="Disordered" evidence="2">
    <location>
        <begin position="192"/>
        <end position="212"/>
    </location>
</feature>
<sequence length="228" mass="27115">MKNHFELFMRDQMTLSKRLIMRYRQLGLDETELIVILQLLRFQSDGIMFPTPSEMARYTSFDEQVVSRSLRQMMQKNLMTIEEINNGEGIVDEYYSFELIFNALYTKEEPKRTTPTDQSVEVFKQFEREFGRVLSPIEIETINIWLDEDHYDVTLIQQALREAVLLSKLNFKYIDRILQEWQKKGVKSVDQAKQAGKKYHQHQTAPDKAPREKVDPAIYYNWLDDAED</sequence>
<feature type="domain" description="DnaD N-terminal" evidence="4">
    <location>
        <begin position="16"/>
        <end position="109"/>
    </location>
</feature>
<dbReference type="InterPro" id="IPR053162">
    <property type="entry name" value="DnaD"/>
</dbReference>
<proteinExistence type="inferred from homology"/>
<dbReference type="NCBIfam" id="TIGR01446">
    <property type="entry name" value="DnaD_dom"/>
    <property type="match status" value="1"/>
</dbReference>
<dbReference type="Proteomes" id="UP000321400">
    <property type="component" value="Unassembled WGS sequence"/>
</dbReference>
<comment type="similarity">
    <text evidence="1">Belongs to the DnaB/DnaD family.</text>
</comment>
<dbReference type="InterPro" id="IPR053843">
    <property type="entry name" value="DnaD_N"/>
</dbReference>
<evidence type="ECO:0000313" key="6">
    <source>
        <dbReference type="Proteomes" id="UP000321400"/>
    </source>
</evidence>
<evidence type="ECO:0000259" key="4">
    <source>
        <dbReference type="Pfam" id="PF21984"/>
    </source>
</evidence>
<reference evidence="5 6" key="1">
    <citation type="submission" date="2019-07" db="EMBL/GenBank/DDBJ databases">
        <title>Whole genome shotgun sequence of Halolactibacillus alkaliphilus NBRC 103919.</title>
        <authorList>
            <person name="Hosoyama A."/>
            <person name="Uohara A."/>
            <person name="Ohji S."/>
            <person name="Ichikawa N."/>
        </authorList>
    </citation>
    <scope>NUCLEOTIDE SEQUENCE [LARGE SCALE GENOMIC DNA]</scope>
    <source>
        <strain evidence="5 6">NBRC 103919</strain>
    </source>
</reference>
<comment type="caution">
    <text evidence="5">The sequence shown here is derived from an EMBL/GenBank/DDBJ whole genome shotgun (WGS) entry which is preliminary data.</text>
</comment>
<dbReference type="Gene3D" id="1.10.10.630">
    <property type="entry name" value="DnaD domain-like"/>
    <property type="match status" value="1"/>
</dbReference>
<accession>A0A511X134</accession>
<dbReference type="InterPro" id="IPR034829">
    <property type="entry name" value="DnaD-like_sf"/>
</dbReference>
<dbReference type="OrthoDB" id="9770238at2"/>
<protein>
    <submittedName>
        <fullName evidence="5">DNA replication protein DnaD</fullName>
    </submittedName>
</protein>
<dbReference type="AlphaFoldDB" id="A0A511X134"/>
<evidence type="ECO:0000256" key="1">
    <source>
        <dbReference type="ARBA" id="ARBA00093462"/>
    </source>
</evidence>
<dbReference type="Gene3D" id="1.10.10.10">
    <property type="entry name" value="Winged helix-like DNA-binding domain superfamily/Winged helix DNA-binding domain"/>
    <property type="match status" value="1"/>
</dbReference>
<dbReference type="Pfam" id="PF21984">
    <property type="entry name" value="DnaD_N"/>
    <property type="match status" value="1"/>
</dbReference>
<evidence type="ECO:0000313" key="5">
    <source>
        <dbReference type="EMBL" id="GEN56666.1"/>
    </source>
</evidence>
<dbReference type="InterPro" id="IPR006343">
    <property type="entry name" value="DnaB/C_C"/>
</dbReference>
<dbReference type="SUPFAM" id="SSF158499">
    <property type="entry name" value="DnaD domain-like"/>
    <property type="match status" value="1"/>
</dbReference>
<evidence type="ECO:0000256" key="2">
    <source>
        <dbReference type="SAM" id="MobiDB-lite"/>
    </source>
</evidence>
<keyword evidence="6" id="KW-1185">Reference proteome</keyword>
<dbReference type="PANTHER" id="PTHR37293">
    <property type="entry name" value="PHAGE REPLICATION PROTEIN-RELATED"/>
    <property type="match status" value="1"/>
</dbReference>
<organism evidence="5 6">
    <name type="scientific">Halolactibacillus alkaliphilus</name>
    <dbReference type="NCBI Taxonomy" id="442899"/>
    <lineage>
        <taxon>Bacteria</taxon>
        <taxon>Bacillati</taxon>
        <taxon>Bacillota</taxon>
        <taxon>Bacilli</taxon>
        <taxon>Bacillales</taxon>
        <taxon>Bacillaceae</taxon>
        <taxon>Halolactibacillus</taxon>
    </lineage>
</organism>
<gene>
    <name evidence="5" type="primary">dnaD</name>
    <name evidence="5" type="ORF">HAL01_11300</name>
</gene>
<dbReference type="Pfam" id="PF07261">
    <property type="entry name" value="DnaB_2"/>
    <property type="match status" value="1"/>
</dbReference>
<evidence type="ECO:0000259" key="3">
    <source>
        <dbReference type="Pfam" id="PF07261"/>
    </source>
</evidence>
<name>A0A511X134_9BACI</name>
<feature type="domain" description="DnaB/C C-terminal" evidence="3">
    <location>
        <begin position="123"/>
        <end position="194"/>
    </location>
</feature>
<dbReference type="PANTHER" id="PTHR37293:SF6">
    <property type="entry name" value="DNA REPLICATION PROTEIN DNAD"/>
    <property type="match status" value="1"/>
</dbReference>